<evidence type="ECO:0000256" key="2">
    <source>
        <dbReference type="SAM" id="MobiDB-lite"/>
    </source>
</evidence>
<dbReference type="CDD" id="cd16325">
    <property type="entry name" value="LolA"/>
    <property type="match status" value="1"/>
</dbReference>
<keyword evidence="5" id="KW-1185">Reference proteome</keyword>
<organism evidence="4 5">
    <name type="scientific">Chelatococcus albus</name>
    <dbReference type="NCBI Taxonomy" id="3047466"/>
    <lineage>
        <taxon>Bacteria</taxon>
        <taxon>Pseudomonadati</taxon>
        <taxon>Pseudomonadota</taxon>
        <taxon>Alphaproteobacteria</taxon>
        <taxon>Hyphomicrobiales</taxon>
        <taxon>Chelatococcaceae</taxon>
        <taxon>Chelatococcus</taxon>
    </lineage>
</organism>
<name>A0ABT7AJZ9_9HYPH</name>
<dbReference type="Gene3D" id="2.50.20.10">
    <property type="entry name" value="Lipoprotein localisation LolA/LolB/LppX"/>
    <property type="match status" value="1"/>
</dbReference>
<feature type="compositionally biased region" description="Low complexity" evidence="2">
    <location>
        <begin position="103"/>
        <end position="128"/>
    </location>
</feature>
<feature type="signal peptide" evidence="3">
    <location>
        <begin position="1"/>
        <end position="28"/>
    </location>
</feature>
<dbReference type="SUPFAM" id="SSF89392">
    <property type="entry name" value="Prokaryotic lipoproteins and lipoprotein localization factors"/>
    <property type="match status" value="1"/>
</dbReference>
<feature type="region of interest" description="Disordered" evidence="2">
    <location>
        <begin position="52"/>
        <end position="128"/>
    </location>
</feature>
<keyword evidence="4" id="KW-0449">Lipoprotein</keyword>
<dbReference type="RefSeq" id="WP_283741694.1">
    <property type="nucleotide sequence ID" value="NZ_JASJEV010000012.1"/>
</dbReference>
<dbReference type="Proteomes" id="UP001321492">
    <property type="component" value="Unassembled WGS sequence"/>
</dbReference>
<dbReference type="Pfam" id="PF03548">
    <property type="entry name" value="LolA"/>
    <property type="match status" value="1"/>
</dbReference>
<comment type="caution">
    <text evidence="4">The sequence shown here is derived from an EMBL/GenBank/DDBJ whole genome shotgun (WGS) entry which is preliminary data.</text>
</comment>
<keyword evidence="1 3" id="KW-0732">Signal</keyword>
<feature type="compositionally biased region" description="Pro residues" evidence="2">
    <location>
        <begin position="61"/>
        <end position="83"/>
    </location>
</feature>
<dbReference type="EMBL" id="JASJEV010000012">
    <property type="protein sequence ID" value="MDJ1159692.1"/>
    <property type="molecule type" value="Genomic_DNA"/>
</dbReference>
<dbReference type="InterPro" id="IPR004564">
    <property type="entry name" value="OM_lipoprot_carrier_LolA-like"/>
</dbReference>
<accession>A0ABT7AJZ9</accession>
<sequence>MIQSTQARLIRVLSALALCTAPVAGAWAEGARDPLTGFIDNLLGRKQPTLQAEPQDAAPEAPAPPGAAAPQPPRSAGHPLPPRRPADLGIASAPAAPAPVPTSAPAAAAAAQNAAQARPSAPGALVPPALPATPQAALERVNAFLNGYDSMTGRFIQFSADGRRAEGTLYVQRPGRLRFQYNPPSTLEIVADGRSVAVRDKKLNTNDVYSIGQTPLKFLLKDRIDLATDTKVLNVVNNPDGVVRVVLEDSSTLGGTSRITLMFDAKANVLKQWTVLDPQGYETSVALYDLDIRKRAN</sequence>
<feature type="chain" id="PRO_5045369280" evidence="3">
    <location>
        <begin position="29"/>
        <end position="297"/>
    </location>
</feature>
<dbReference type="PANTHER" id="PTHR35869">
    <property type="entry name" value="OUTER-MEMBRANE LIPOPROTEIN CARRIER PROTEIN"/>
    <property type="match status" value="1"/>
</dbReference>
<proteinExistence type="predicted"/>
<dbReference type="InterPro" id="IPR029046">
    <property type="entry name" value="LolA/LolB/LppX"/>
</dbReference>
<dbReference type="PANTHER" id="PTHR35869:SF1">
    <property type="entry name" value="OUTER-MEMBRANE LIPOPROTEIN CARRIER PROTEIN"/>
    <property type="match status" value="1"/>
</dbReference>
<evidence type="ECO:0000256" key="3">
    <source>
        <dbReference type="SAM" id="SignalP"/>
    </source>
</evidence>
<evidence type="ECO:0000256" key="1">
    <source>
        <dbReference type="ARBA" id="ARBA00022729"/>
    </source>
</evidence>
<protein>
    <submittedName>
        <fullName evidence="4">Outer membrane lipoprotein carrier protein LolA</fullName>
    </submittedName>
</protein>
<evidence type="ECO:0000313" key="5">
    <source>
        <dbReference type="Proteomes" id="UP001321492"/>
    </source>
</evidence>
<evidence type="ECO:0000313" key="4">
    <source>
        <dbReference type="EMBL" id="MDJ1159692.1"/>
    </source>
</evidence>
<reference evidence="4 5" key="1">
    <citation type="submission" date="2023-05" db="EMBL/GenBank/DDBJ databases">
        <title>Chelatococcus sp. nov., a moderately thermophilic bacterium isolated from hot spring microbial mat.</title>
        <authorList>
            <person name="Hu C.-J."/>
            <person name="Li W.-J."/>
        </authorList>
    </citation>
    <scope>NUCLEOTIDE SEQUENCE [LARGE SCALE GENOMIC DNA]</scope>
    <source>
        <strain evidence="4 5">SYSU G07232</strain>
    </source>
</reference>
<gene>
    <name evidence="4" type="ORF">QNA08_15820</name>
</gene>